<accession>A0ABD1NGE6</accession>
<protein>
    <submittedName>
        <fullName evidence="2">Uncharacterized protein</fullName>
    </submittedName>
</protein>
<sequence>MSLSWFCLWSPGDMLWMTEKHALLVVENVDVIRKILNTMGRKDRCNSYIYDVADRYVEPTTSTLNPGQAIDISPMPVPRSSKEAKRPRTRRRVNPVQHVVPPVHKRLHKQYYGPSEDTGVCPSQSYQPVFHEYSPAQLYVQPGPKYHVSLHHVPYSVTSTLALDCHVDNQSRSLTCETTTNHDLTKTTSPTTHLLTWQSSSASYEEASTHRETTSTQHLRVPPCCSSAALPSAATSPAASPSHSTARILAVADVLSAFDFYSVLQLRPSDTRDLACR</sequence>
<proteinExistence type="predicted"/>
<evidence type="ECO:0000256" key="1">
    <source>
        <dbReference type="SAM" id="MobiDB-lite"/>
    </source>
</evidence>
<name>A0ABD1NGE6_9FABA</name>
<evidence type="ECO:0000313" key="2">
    <source>
        <dbReference type="EMBL" id="KAL2347026.1"/>
    </source>
</evidence>
<reference evidence="2 3" key="1">
    <citation type="submission" date="2024-08" db="EMBL/GenBank/DDBJ databases">
        <title>Insights into the chromosomal genome structure of Flemingia macrophylla.</title>
        <authorList>
            <person name="Ding Y."/>
            <person name="Zhao Y."/>
            <person name="Bi W."/>
            <person name="Wu M."/>
            <person name="Zhao G."/>
            <person name="Gong Y."/>
            <person name="Li W."/>
            <person name="Zhang P."/>
        </authorList>
    </citation>
    <scope>NUCLEOTIDE SEQUENCE [LARGE SCALE GENOMIC DNA]</scope>
    <source>
        <strain evidence="2">DYQJB</strain>
        <tissue evidence="2">Leaf</tissue>
    </source>
</reference>
<comment type="caution">
    <text evidence="2">The sequence shown here is derived from an EMBL/GenBank/DDBJ whole genome shotgun (WGS) entry which is preliminary data.</text>
</comment>
<dbReference type="AlphaFoldDB" id="A0ABD1NGE6"/>
<keyword evidence="3" id="KW-1185">Reference proteome</keyword>
<evidence type="ECO:0000313" key="3">
    <source>
        <dbReference type="Proteomes" id="UP001603857"/>
    </source>
</evidence>
<dbReference type="Proteomes" id="UP001603857">
    <property type="component" value="Unassembled WGS sequence"/>
</dbReference>
<feature type="region of interest" description="Disordered" evidence="1">
    <location>
        <begin position="63"/>
        <end position="92"/>
    </location>
</feature>
<gene>
    <name evidence="2" type="ORF">Fmac_001026</name>
</gene>
<dbReference type="EMBL" id="JBGMDY010000001">
    <property type="protein sequence ID" value="KAL2347026.1"/>
    <property type="molecule type" value="Genomic_DNA"/>
</dbReference>
<organism evidence="2 3">
    <name type="scientific">Flemingia macrophylla</name>
    <dbReference type="NCBI Taxonomy" id="520843"/>
    <lineage>
        <taxon>Eukaryota</taxon>
        <taxon>Viridiplantae</taxon>
        <taxon>Streptophyta</taxon>
        <taxon>Embryophyta</taxon>
        <taxon>Tracheophyta</taxon>
        <taxon>Spermatophyta</taxon>
        <taxon>Magnoliopsida</taxon>
        <taxon>eudicotyledons</taxon>
        <taxon>Gunneridae</taxon>
        <taxon>Pentapetalae</taxon>
        <taxon>rosids</taxon>
        <taxon>fabids</taxon>
        <taxon>Fabales</taxon>
        <taxon>Fabaceae</taxon>
        <taxon>Papilionoideae</taxon>
        <taxon>50 kb inversion clade</taxon>
        <taxon>NPAAA clade</taxon>
        <taxon>indigoferoid/millettioid clade</taxon>
        <taxon>Phaseoleae</taxon>
        <taxon>Flemingia</taxon>
    </lineage>
</organism>